<dbReference type="AlphaFoldDB" id="A0A2P2GUZ5"/>
<name>A0A2P2GUZ5_STREW</name>
<sequence>MWMSTSAARLAVALLLCLPAAVACDDTGDGGSSVGAGGRPAPGKGGGGGSEGGDGGLPGPLRIPEWGRNGFLFDDDTATGRANWEDIKKLFEGACKDGTLCVVLERVYREESGALTDGPCGYDHVEPAAETLIERGGTVSVVGVCGTDTEGPTDPPDPIGTTGPADGPEPTAESAPSPSS</sequence>
<comment type="caution">
    <text evidence="3">The sequence shown here is derived from an EMBL/GenBank/DDBJ whole genome shotgun (WGS) entry which is preliminary data.</text>
</comment>
<feature type="signal peptide" evidence="2">
    <location>
        <begin position="1"/>
        <end position="23"/>
    </location>
</feature>
<evidence type="ECO:0000313" key="3">
    <source>
        <dbReference type="EMBL" id="KKZ75310.1"/>
    </source>
</evidence>
<accession>A0A2P2GUZ5</accession>
<feature type="chain" id="PRO_5015152306" description="Lipoprotein" evidence="2">
    <location>
        <begin position="24"/>
        <end position="180"/>
    </location>
</feature>
<evidence type="ECO:0008006" key="5">
    <source>
        <dbReference type="Google" id="ProtNLM"/>
    </source>
</evidence>
<dbReference type="Proteomes" id="UP000265325">
    <property type="component" value="Unassembled WGS sequence"/>
</dbReference>
<reference evidence="3 4" key="1">
    <citation type="submission" date="2015-05" db="EMBL/GenBank/DDBJ databases">
        <title>Draft Genome assembly of Streptomyces showdoensis.</title>
        <authorList>
            <person name="Thapa K.K."/>
            <person name="Metsa-Ketela M."/>
        </authorList>
    </citation>
    <scope>NUCLEOTIDE SEQUENCE [LARGE SCALE GENOMIC DNA]</scope>
    <source>
        <strain evidence="3 4">ATCC 15227</strain>
    </source>
</reference>
<gene>
    <name evidence="3" type="ORF">VO63_02340</name>
</gene>
<keyword evidence="4" id="KW-1185">Reference proteome</keyword>
<keyword evidence="2" id="KW-0732">Signal</keyword>
<dbReference type="EMBL" id="LAQS01000003">
    <property type="protein sequence ID" value="KKZ75310.1"/>
    <property type="molecule type" value="Genomic_DNA"/>
</dbReference>
<feature type="region of interest" description="Disordered" evidence="1">
    <location>
        <begin position="146"/>
        <end position="180"/>
    </location>
</feature>
<evidence type="ECO:0000313" key="4">
    <source>
        <dbReference type="Proteomes" id="UP000265325"/>
    </source>
</evidence>
<feature type="compositionally biased region" description="Low complexity" evidence="1">
    <location>
        <begin position="159"/>
        <end position="180"/>
    </location>
</feature>
<proteinExistence type="predicted"/>
<feature type="compositionally biased region" description="Gly residues" evidence="1">
    <location>
        <begin position="29"/>
        <end position="58"/>
    </location>
</feature>
<protein>
    <recommendedName>
        <fullName evidence="5">Lipoprotein</fullName>
    </recommendedName>
</protein>
<feature type="region of interest" description="Disordered" evidence="1">
    <location>
        <begin position="29"/>
        <end position="59"/>
    </location>
</feature>
<organism evidence="3 4">
    <name type="scientific">Streptomyces showdoensis</name>
    <dbReference type="NCBI Taxonomy" id="68268"/>
    <lineage>
        <taxon>Bacteria</taxon>
        <taxon>Bacillati</taxon>
        <taxon>Actinomycetota</taxon>
        <taxon>Actinomycetes</taxon>
        <taxon>Kitasatosporales</taxon>
        <taxon>Streptomycetaceae</taxon>
        <taxon>Streptomyces</taxon>
    </lineage>
</organism>
<evidence type="ECO:0000256" key="1">
    <source>
        <dbReference type="SAM" id="MobiDB-lite"/>
    </source>
</evidence>
<evidence type="ECO:0000256" key="2">
    <source>
        <dbReference type="SAM" id="SignalP"/>
    </source>
</evidence>